<evidence type="ECO:0000256" key="1">
    <source>
        <dbReference type="ARBA" id="ARBA00022603"/>
    </source>
</evidence>
<dbReference type="GO" id="GO:0032259">
    <property type="term" value="P:methylation"/>
    <property type="evidence" value="ECO:0007669"/>
    <property type="project" value="UniProtKB-KW"/>
</dbReference>
<evidence type="ECO:0000313" key="5">
    <source>
        <dbReference type="EMBL" id="OGK15109.1"/>
    </source>
</evidence>
<protein>
    <recommendedName>
        <fullName evidence="7">Methyltransferase domain-containing protein</fullName>
    </recommendedName>
</protein>
<dbReference type="CDD" id="cd02440">
    <property type="entry name" value="AdoMet_MTases"/>
    <property type="match status" value="1"/>
</dbReference>
<evidence type="ECO:0000313" key="6">
    <source>
        <dbReference type="Proteomes" id="UP000177208"/>
    </source>
</evidence>
<dbReference type="AlphaFoldDB" id="A0A1F7G887"/>
<reference evidence="5 6" key="1">
    <citation type="journal article" date="2016" name="Nat. Commun.">
        <title>Thousands of microbial genomes shed light on interconnected biogeochemical processes in an aquifer system.</title>
        <authorList>
            <person name="Anantharaman K."/>
            <person name="Brown C.T."/>
            <person name="Hug L.A."/>
            <person name="Sharon I."/>
            <person name="Castelle C.J."/>
            <person name="Probst A.J."/>
            <person name="Thomas B.C."/>
            <person name="Singh A."/>
            <person name="Wilkins M.J."/>
            <person name="Karaoz U."/>
            <person name="Brodie E.L."/>
            <person name="Williams K.H."/>
            <person name="Hubbard S.S."/>
            <person name="Banfield J.F."/>
        </authorList>
    </citation>
    <scope>NUCLEOTIDE SEQUENCE [LARGE SCALE GENOMIC DNA]</scope>
</reference>
<comment type="caution">
    <text evidence="5">The sequence shown here is derived from an EMBL/GenBank/DDBJ whole genome shotgun (WGS) entry which is preliminary data.</text>
</comment>
<evidence type="ECO:0000256" key="4">
    <source>
        <dbReference type="SAM" id="Phobius"/>
    </source>
</evidence>
<evidence type="ECO:0008006" key="7">
    <source>
        <dbReference type="Google" id="ProtNLM"/>
    </source>
</evidence>
<keyword evidence="1" id="KW-0489">Methyltransferase</keyword>
<keyword evidence="3" id="KW-0949">S-adenosyl-L-methionine</keyword>
<keyword evidence="4" id="KW-0812">Transmembrane</keyword>
<gene>
    <name evidence="5" type="ORF">A2774_01520</name>
</gene>
<dbReference type="Gene3D" id="3.40.50.150">
    <property type="entry name" value="Vaccinia Virus protein VP39"/>
    <property type="match status" value="1"/>
</dbReference>
<dbReference type="GO" id="GO:0016279">
    <property type="term" value="F:protein-lysine N-methyltransferase activity"/>
    <property type="evidence" value="ECO:0007669"/>
    <property type="project" value="InterPro"/>
</dbReference>
<dbReference type="PANTHER" id="PTHR13610">
    <property type="entry name" value="METHYLTRANSFERASE DOMAIN-CONTAINING PROTEIN"/>
    <property type="match status" value="1"/>
</dbReference>
<name>A0A1F7G887_9BACT</name>
<proteinExistence type="predicted"/>
<evidence type="ECO:0000256" key="2">
    <source>
        <dbReference type="ARBA" id="ARBA00022679"/>
    </source>
</evidence>
<dbReference type="InterPro" id="IPR026170">
    <property type="entry name" value="FAM173A/B"/>
</dbReference>
<keyword evidence="4" id="KW-0472">Membrane</keyword>
<feature type="transmembrane region" description="Helical" evidence="4">
    <location>
        <begin position="6"/>
        <end position="24"/>
    </location>
</feature>
<dbReference type="PANTHER" id="PTHR13610:SF9">
    <property type="entry name" value="FI06469P"/>
    <property type="match status" value="1"/>
</dbReference>
<organism evidence="5 6">
    <name type="scientific">Candidatus Roizmanbacteria bacterium RIFCSPHIGHO2_01_FULL_39_12c</name>
    <dbReference type="NCBI Taxonomy" id="1802031"/>
    <lineage>
        <taxon>Bacteria</taxon>
        <taxon>Candidatus Roizmaniibacteriota</taxon>
    </lineage>
</organism>
<evidence type="ECO:0000256" key="3">
    <source>
        <dbReference type="ARBA" id="ARBA00022691"/>
    </source>
</evidence>
<keyword evidence="4" id="KW-1133">Transmembrane helix</keyword>
<keyword evidence="2" id="KW-0808">Transferase</keyword>
<accession>A0A1F7G887</accession>
<dbReference type="EMBL" id="MFZG01000041">
    <property type="protein sequence ID" value="OGK15109.1"/>
    <property type="molecule type" value="Genomic_DNA"/>
</dbReference>
<dbReference type="Proteomes" id="UP000177208">
    <property type="component" value="Unassembled WGS sequence"/>
</dbReference>
<dbReference type="SUPFAM" id="SSF53335">
    <property type="entry name" value="S-adenosyl-L-methionine-dependent methyltransferases"/>
    <property type="match status" value="1"/>
</dbReference>
<dbReference type="InterPro" id="IPR029063">
    <property type="entry name" value="SAM-dependent_MTases_sf"/>
</dbReference>
<sequence>MLIIYFLIFLFVIGIILLFTSKKLSPIPYFPTNKTDLPLILKALNLKQNQVVIDLGAGDGIVIFKAAESTYAQKLNTRFIAVEINPFLILVLHLRRLLHPNKKNIKIVRDDIFTMTFELLASDFSLLTFYLYVSPWHLEKVIENCLPAGKTGKLNLFAQARIENFSVVSYMYPIKSLKKKETRAQGKNTIFVYS</sequence>